<evidence type="ECO:0000256" key="1">
    <source>
        <dbReference type="ARBA" id="ARBA00003193"/>
    </source>
</evidence>
<accession>A0ABY4R8V9</accession>
<dbReference type="InterPro" id="IPR012570">
    <property type="entry name" value="Leu_leader"/>
</dbReference>
<evidence type="ECO:0000313" key="6">
    <source>
        <dbReference type="EMBL" id="UQY44841.1"/>
    </source>
</evidence>
<gene>
    <name evidence="6" type="primary">leuL</name>
    <name evidence="6" type="ORF">K6958_03890</name>
</gene>
<dbReference type="EMBL" id="CP082904">
    <property type="protein sequence ID" value="UQY44841.1"/>
    <property type="molecule type" value="Genomic_DNA"/>
</dbReference>
<evidence type="ECO:0000256" key="5">
    <source>
        <dbReference type="ARBA" id="ARBA00033057"/>
    </source>
</evidence>
<evidence type="ECO:0000256" key="4">
    <source>
        <dbReference type="ARBA" id="ARBA00023304"/>
    </source>
</evidence>
<keyword evidence="7" id="KW-1185">Reference proteome</keyword>
<keyword evidence="3" id="KW-0028">Amino-acid biosynthesis</keyword>
<evidence type="ECO:0000313" key="7">
    <source>
        <dbReference type="Proteomes" id="UP001056635"/>
    </source>
</evidence>
<evidence type="ECO:0000256" key="3">
    <source>
        <dbReference type="ARBA" id="ARBA00022605"/>
    </source>
</evidence>
<dbReference type="RefSeq" id="WP_350355801.1">
    <property type="nucleotide sequence ID" value="NZ_CP082904.1"/>
</dbReference>
<sequence>MEPDSMICSFRLLGLLLNAYQLRGSRVGGISH</sequence>
<reference evidence="6" key="1">
    <citation type="submission" date="2021-09" db="EMBL/GenBank/DDBJ databases">
        <title>First case of bloodstream infection caused by Mixta hanseatica sp. nov., a member of the Erwiniaceae family.</title>
        <authorList>
            <person name="Both A."/>
            <person name="Huang J."/>
            <person name="Wenzel P."/>
            <person name="Aepfelbacher M."/>
            <person name="Rohde H."/>
            <person name="Christner M."/>
            <person name="Hentschke M."/>
        </authorList>
    </citation>
    <scope>NUCLEOTIDE SEQUENCE</scope>
    <source>
        <strain evidence="6">X22927</strain>
    </source>
</reference>
<dbReference type="Proteomes" id="UP001056635">
    <property type="component" value="Chromosome"/>
</dbReference>
<dbReference type="Pfam" id="PF08054">
    <property type="entry name" value="Leu_leader"/>
    <property type="match status" value="1"/>
</dbReference>
<keyword evidence="4" id="KW-0100">Branched-chain amino acid biosynthesis</keyword>
<protein>
    <recommendedName>
        <fullName evidence="2">leu operon leader peptide</fullName>
    </recommendedName>
    <alternativeName>
        <fullName evidence="5">leu operon attenuator peptide</fullName>
    </alternativeName>
</protein>
<proteinExistence type="predicted"/>
<organism evidence="6 7">
    <name type="scientific">Mixta hanseatica</name>
    <dbReference type="NCBI Taxonomy" id="2872648"/>
    <lineage>
        <taxon>Bacteria</taxon>
        <taxon>Pseudomonadati</taxon>
        <taxon>Pseudomonadota</taxon>
        <taxon>Gammaproteobacteria</taxon>
        <taxon>Enterobacterales</taxon>
        <taxon>Erwiniaceae</taxon>
        <taxon>Mixta</taxon>
    </lineage>
</organism>
<comment type="function">
    <text evidence="1">Involved in control of the biosynthesis of leucine.</text>
</comment>
<name>A0ABY4R8V9_9GAMM</name>
<evidence type="ECO:0000256" key="2">
    <source>
        <dbReference type="ARBA" id="ARBA00014218"/>
    </source>
</evidence>